<dbReference type="OrthoDB" id="1819642at2"/>
<keyword evidence="1" id="KW-0812">Transmembrane</keyword>
<evidence type="ECO:0000313" key="3">
    <source>
        <dbReference type="Proteomes" id="UP000245720"/>
    </source>
</evidence>
<feature type="transmembrane region" description="Helical" evidence="1">
    <location>
        <begin position="46"/>
        <end position="64"/>
    </location>
</feature>
<dbReference type="RefSeq" id="WP_109727641.1">
    <property type="nucleotide sequence ID" value="NZ_CACVSX010000019.1"/>
</dbReference>
<proteinExistence type="predicted"/>
<evidence type="ECO:0000256" key="1">
    <source>
        <dbReference type="SAM" id="Phobius"/>
    </source>
</evidence>
<organism evidence="2 3">
    <name type="scientific">Ruminococcus flavefaciens</name>
    <dbReference type="NCBI Taxonomy" id="1265"/>
    <lineage>
        <taxon>Bacteria</taxon>
        <taxon>Bacillati</taxon>
        <taxon>Bacillota</taxon>
        <taxon>Clostridia</taxon>
        <taxon>Eubacteriales</taxon>
        <taxon>Oscillospiraceae</taxon>
        <taxon>Ruminococcus</taxon>
    </lineage>
</organism>
<keyword evidence="1" id="KW-0472">Membrane</keyword>
<feature type="transmembrane region" description="Helical" evidence="1">
    <location>
        <begin position="113"/>
        <end position="143"/>
    </location>
</feature>
<feature type="transmembrane region" description="Helical" evidence="1">
    <location>
        <begin position="84"/>
        <end position="106"/>
    </location>
</feature>
<accession>A0A315XWB9</accession>
<dbReference type="AlphaFoldDB" id="A0A315XWB9"/>
<dbReference type="EMBL" id="QGDI01000013">
    <property type="protein sequence ID" value="PWJ10588.1"/>
    <property type="molecule type" value="Genomic_DNA"/>
</dbReference>
<evidence type="ECO:0000313" key="2">
    <source>
        <dbReference type="EMBL" id="PWJ10588.1"/>
    </source>
</evidence>
<protein>
    <submittedName>
        <fullName evidence="2">Uncharacterized protein</fullName>
    </submittedName>
</protein>
<comment type="caution">
    <text evidence="2">The sequence shown here is derived from an EMBL/GenBank/DDBJ whole genome shotgun (WGS) entry which is preliminary data.</text>
</comment>
<reference evidence="2 3" key="1">
    <citation type="submission" date="2018-05" db="EMBL/GenBank/DDBJ databases">
        <title>The Hungate 1000. A catalogue of reference genomes from the rumen microbiome.</title>
        <authorList>
            <person name="Kelly W."/>
        </authorList>
    </citation>
    <scope>NUCLEOTIDE SEQUENCE [LARGE SCALE GENOMIC DNA]</scope>
    <source>
        <strain evidence="2 3">SAb67</strain>
    </source>
</reference>
<gene>
    <name evidence="2" type="ORF">IE37_02946</name>
</gene>
<dbReference type="Proteomes" id="UP000245720">
    <property type="component" value="Unassembled WGS sequence"/>
</dbReference>
<sequence>MEYRYITQEIIDSGGRNITSPEMFEEARQYNIEATKNLTRRQRAHSLFNIWMIVQFIYLFYKVFSILTDTTMKQFGDGSYTPDILVWLGVAGFFGYIGLIIWFVFLKHCRNKFIIALISLTVIAVSWRLWLIPVVNFLVTWYYEYVENELSKELGYPSFTQLNITTFNSYAGSVDNITFDSIREKARRDHPHDGEFL</sequence>
<name>A0A315XWB9_RUMFL</name>
<keyword evidence="1" id="KW-1133">Transmembrane helix</keyword>